<dbReference type="NCBIfam" id="NF008496">
    <property type="entry name" value="PRK11408.1-3"/>
    <property type="match status" value="1"/>
</dbReference>
<reference evidence="1 2" key="1">
    <citation type="submission" date="2024-10" db="EMBL/GenBank/DDBJ databases">
        <title>The Natural Products Discovery Center: Release of the First 8490 Sequenced Strains for Exploring Actinobacteria Biosynthetic Diversity.</title>
        <authorList>
            <person name="Kalkreuter E."/>
            <person name="Kautsar S.A."/>
            <person name="Yang D."/>
            <person name="Bader C.D."/>
            <person name="Teijaro C.N."/>
            <person name="Fluegel L."/>
            <person name="Davis C.M."/>
            <person name="Simpson J.R."/>
            <person name="Lauterbach L."/>
            <person name="Steele A.D."/>
            <person name="Gui C."/>
            <person name="Meng S."/>
            <person name="Li G."/>
            <person name="Viehrig K."/>
            <person name="Ye F."/>
            <person name="Su P."/>
            <person name="Kiefer A.F."/>
            <person name="Nichols A."/>
            <person name="Cepeda A.J."/>
            <person name="Yan W."/>
            <person name="Fan B."/>
            <person name="Jiang Y."/>
            <person name="Adhikari A."/>
            <person name="Zheng C.-J."/>
            <person name="Schuster L."/>
            <person name="Cowan T.M."/>
            <person name="Smanski M.J."/>
            <person name="Chevrette M.G."/>
            <person name="De Carvalho L.P.S."/>
            <person name="Shen B."/>
        </authorList>
    </citation>
    <scope>NUCLEOTIDE SEQUENCE [LARGE SCALE GENOMIC DNA]</scope>
    <source>
        <strain evidence="1 2">NPDC053399</strain>
    </source>
</reference>
<evidence type="ECO:0000313" key="1">
    <source>
        <dbReference type="EMBL" id="MFI9103731.1"/>
    </source>
</evidence>
<accession>A0ABW8CBB6</accession>
<dbReference type="RefSeq" id="WP_399653171.1">
    <property type="nucleotide sequence ID" value="NZ_JBITYG010000007.1"/>
</dbReference>
<organism evidence="1 2">
    <name type="scientific">Streptomyces fildesensis</name>
    <dbReference type="NCBI Taxonomy" id="375757"/>
    <lineage>
        <taxon>Bacteria</taxon>
        <taxon>Bacillati</taxon>
        <taxon>Actinomycetota</taxon>
        <taxon>Actinomycetes</taxon>
        <taxon>Kitasatosporales</taxon>
        <taxon>Streptomycetaceae</taxon>
        <taxon>Streptomyces</taxon>
    </lineage>
</organism>
<proteinExistence type="predicted"/>
<dbReference type="Proteomes" id="UP001614394">
    <property type="component" value="Unassembled WGS sequence"/>
</dbReference>
<dbReference type="InterPro" id="IPR021239">
    <property type="entry name" value="DUF2625"/>
</dbReference>
<comment type="caution">
    <text evidence="1">The sequence shown here is derived from an EMBL/GenBank/DDBJ whole genome shotgun (WGS) entry which is preliminary data.</text>
</comment>
<name>A0ABW8CBB6_9ACTN</name>
<keyword evidence="2" id="KW-1185">Reference proteome</keyword>
<gene>
    <name evidence="1" type="ORF">ACIGXA_24720</name>
</gene>
<protein>
    <submittedName>
        <fullName evidence="1">DUF2625 family protein</fullName>
    </submittedName>
</protein>
<evidence type="ECO:0000313" key="2">
    <source>
        <dbReference type="Proteomes" id="UP001614394"/>
    </source>
</evidence>
<dbReference type="Pfam" id="PF10946">
    <property type="entry name" value="DUF2625"/>
    <property type="match status" value="1"/>
</dbReference>
<dbReference type="EMBL" id="JBITYG010000007">
    <property type="protein sequence ID" value="MFI9103731.1"/>
    <property type="molecule type" value="Genomic_DNA"/>
</dbReference>
<sequence length="242" mass="25612">MRALEELVNVDVPAWPVLQEAFNSAASELEVLPVAERGDGASLLQLQVSAGSALGAMVLHCGGLVVDGGWLRVFGGRSLSPQADLPSLASVNQFPGTVDPAWRPKDGLVVGQDVLGGVFALNGLDPAANGRPGVPGQMAYFAPDSLEWEAMDMGFGTWLTWTLSGRLAQFYEGLRWPGRREETAALAGAQGLAVYPFLWSKEAQEDLAATTRTPVPMAEILMLSQGFCQQMGLPSPGFLGVT</sequence>